<dbReference type="PROSITE" id="PS50109">
    <property type="entry name" value="HIS_KIN"/>
    <property type="match status" value="1"/>
</dbReference>
<gene>
    <name evidence="9" type="ORF">SAMN04488692_1232</name>
</gene>
<dbReference type="EC" id="2.7.13.3" evidence="2"/>
<evidence type="ECO:0000256" key="4">
    <source>
        <dbReference type="ARBA" id="ARBA00022777"/>
    </source>
</evidence>
<dbReference type="GO" id="GO:0004673">
    <property type="term" value="F:protein histidine kinase activity"/>
    <property type="evidence" value="ECO:0007669"/>
    <property type="project" value="UniProtKB-EC"/>
</dbReference>
<dbReference type="EMBL" id="FNGO01000023">
    <property type="protein sequence ID" value="SDM24524.1"/>
    <property type="molecule type" value="Genomic_DNA"/>
</dbReference>
<dbReference type="PRINTS" id="PR00344">
    <property type="entry name" value="BCTRLSENSOR"/>
</dbReference>
<name>A0A1G9RMU2_9FIRM</name>
<evidence type="ECO:0000256" key="5">
    <source>
        <dbReference type="ARBA" id="ARBA00023012"/>
    </source>
</evidence>
<dbReference type="InterPro" id="IPR005467">
    <property type="entry name" value="His_kinase_dom"/>
</dbReference>
<sequence>MCKVISGSSTLKGVEIPQIIADTGIGITGEYQEHIFTPFTQQDGKSTREYGGTGLGLAITKKMTELLGGDISLISQPGQGSEFRLEFKGLDFMIAEDKKTPEELKNIEFAPAKILIVDDVAYNRKYIKEQLVKLGLKVFTAEDGQKAMALLKGENIALILLDLKMPGMDGYETTDMKP</sequence>
<dbReference type="STRING" id="321763.SAMN04488692_1232"/>
<accession>A0A1G9RMU2</accession>
<dbReference type="SMART" id="SM00387">
    <property type="entry name" value="HATPase_c"/>
    <property type="match status" value="1"/>
</dbReference>
<dbReference type="Pfam" id="PF00072">
    <property type="entry name" value="Response_reg"/>
    <property type="match status" value="1"/>
</dbReference>
<evidence type="ECO:0000256" key="6">
    <source>
        <dbReference type="PROSITE-ProRule" id="PRU00169"/>
    </source>
</evidence>
<keyword evidence="5" id="KW-0902">Two-component regulatory system</keyword>
<dbReference type="InterPro" id="IPR036890">
    <property type="entry name" value="HATPase_C_sf"/>
</dbReference>
<dbReference type="RefSeq" id="WP_089761490.1">
    <property type="nucleotide sequence ID" value="NZ_FNGO01000023.1"/>
</dbReference>
<dbReference type="PROSITE" id="PS50110">
    <property type="entry name" value="RESPONSE_REGULATORY"/>
    <property type="match status" value="1"/>
</dbReference>
<feature type="domain" description="Response regulatory" evidence="8">
    <location>
        <begin position="113"/>
        <end position="178"/>
    </location>
</feature>
<evidence type="ECO:0000259" key="8">
    <source>
        <dbReference type="PROSITE" id="PS50110"/>
    </source>
</evidence>
<keyword evidence="4 9" id="KW-0418">Kinase</keyword>
<keyword evidence="10" id="KW-1185">Reference proteome</keyword>
<proteinExistence type="predicted"/>
<evidence type="ECO:0000259" key="7">
    <source>
        <dbReference type="PROSITE" id="PS50109"/>
    </source>
</evidence>
<protein>
    <recommendedName>
        <fullName evidence="2">histidine kinase</fullName>
        <ecNumber evidence="2">2.7.13.3</ecNumber>
    </recommendedName>
</protein>
<comment type="catalytic activity">
    <reaction evidence="1">
        <text>ATP + protein L-histidine = ADP + protein N-phospho-L-histidine.</text>
        <dbReference type="EC" id="2.7.13.3"/>
    </reaction>
</comment>
<evidence type="ECO:0000256" key="3">
    <source>
        <dbReference type="ARBA" id="ARBA00022679"/>
    </source>
</evidence>
<dbReference type="InterPro" id="IPR003594">
    <property type="entry name" value="HATPase_dom"/>
</dbReference>
<reference evidence="9 10" key="1">
    <citation type="submission" date="2016-10" db="EMBL/GenBank/DDBJ databases">
        <authorList>
            <person name="de Groot N.N."/>
        </authorList>
    </citation>
    <scope>NUCLEOTIDE SEQUENCE [LARGE SCALE GENOMIC DNA]</scope>
    <source>
        <strain evidence="9 10">SLAS-1</strain>
    </source>
</reference>
<dbReference type="AlphaFoldDB" id="A0A1G9RMU2"/>
<evidence type="ECO:0000313" key="9">
    <source>
        <dbReference type="EMBL" id="SDM24524.1"/>
    </source>
</evidence>
<dbReference type="Pfam" id="PF02518">
    <property type="entry name" value="HATPase_c"/>
    <property type="match status" value="1"/>
</dbReference>
<feature type="modified residue" description="4-aspartylphosphate" evidence="6">
    <location>
        <position position="162"/>
    </location>
</feature>
<evidence type="ECO:0000256" key="1">
    <source>
        <dbReference type="ARBA" id="ARBA00000085"/>
    </source>
</evidence>
<evidence type="ECO:0000256" key="2">
    <source>
        <dbReference type="ARBA" id="ARBA00012438"/>
    </source>
</evidence>
<dbReference type="OrthoDB" id="9790669at2"/>
<dbReference type="CDD" id="cd17546">
    <property type="entry name" value="REC_hyHK_CKI1_RcsC-like"/>
    <property type="match status" value="1"/>
</dbReference>
<feature type="domain" description="Histidine kinase" evidence="7">
    <location>
        <begin position="20"/>
        <end position="91"/>
    </location>
</feature>
<evidence type="ECO:0000313" key="10">
    <source>
        <dbReference type="Proteomes" id="UP000199476"/>
    </source>
</evidence>
<keyword evidence="6" id="KW-0597">Phosphoprotein</keyword>
<dbReference type="Gene3D" id="3.30.565.10">
    <property type="entry name" value="Histidine kinase-like ATPase, C-terminal domain"/>
    <property type="match status" value="1"/>
</dbReference>
<dbReference type="Proteomes" id="UP000199476">
    <property type="component" value="Unassembled WGS sequence"/>
</dbReference>
<dbReference type="InterPro" id="IPR001789">
    <property type="entry name" value="Sig_transdc_resp-reg_receiver"/>
</dbReference>
<dbReference type="GO" id="GO:0000160">
    <property type="term" value="P:phosphorelay signal transduction system"/>
    <property type="evidence" value="ECO:0007669"/>
    <property type="project" value="UniProtKB-KW"/>
</dbReference>
<dbReference type="InterPro" id="IPR004358">
    <property type="entry name" value="Sig_transdc_His_kin-like_C"/>
</dbReference>
<organism evidence="9 10">
    <name type="scientific">Halarsenatibacter silvermanii</name>
    <dbReference type="NCBI Taxonomy" id="321763"/>
    <lineage>
        <taxon>Bacteria</taxon>
        <taxon>Bacillati</taxon>
        <taxon>Bacillota</taxon>
        <taxon>Clostridia</taxon>
        <taxon>Halanaerobiales</taxon>
        <taxon>Halarsenatibacteraceae</taxon>
        <taxon>Halarsenatibacter</taxon>
    </lineage>
</organism>
<keyword evidence="3" id="KW-0808">Transferase</keyword>
<dbReference type="SUPFAM" id="SSF55874">
    <property type="entry name" value="ATPase domain of HSP90 chaperone/DNA topoisomerase II/histidine kinase"/>
    <property type="match status" value="1"/>
</dbReference>
<dbReference type="Gene3D" id="3.40.50.2300">
    <property type="match status" value="1"/>
</dbReference>
<dbReference type="PANTHER" id="PTHR43047">
    <property type="entry name" value="TWO-COMPONENT HISTIDINE PROTEIN KINASE"/>
    <property type="match status" value="1"/>
</dbReference>